<evidence type="ECO:0000256" key="2">
    <source>
        <dbReference type="ARBA" id="ARBA00022729"/>
    </source>
</evidence>
<feature type="signal peptide" evidence="9">
    <location>
        <begin position="1"/>
        <end position="22"/>
    </location>
</feature>
<evidence type="ECO:0000256" key="3">
    <source>
        <dbReference type="ARBA" id="ARBA00022761"/>
    </source>
</evidence>
<sequence>MAKLSLLSLSLCLLVLFQGSLAQLSRSRSRSRSEEYSRRQNECQFDNLQALEPDTRIQAEAGLIESWNPDHEQFQCAGVAVVRRTIEPNGLHLPSYTNAPQLIYIVRGRGILGTVFPGCAETFEESQRGAQGRRSRPEDRHQKLRHFREGDIVAIPAGVAYWTYNNGDQQLVSVTLLDTSNVENQLDQNPRRFYLAGNPEDEFDPEQQQHQQYQEQQGRDRSRRQRSSGNKHNIFRGLNTRFIEEAFNVDSETARRIQGQNDNRNNIIKVKGRLDLVSPLIRSSQERQREGEREETWEEEREREQQERERDWRRSPRGDYNNGLKETFCAMRLKENIGDPSRADIFTPQAGRISTVNSFNLPILRHLRLSAERGVLYNNGIYTPHWNMNAHSVLYVLRGQARIQVVDHFGQAFFDGEVRQGQVLTVPQHHAVVKQAISEGFEWVSFKTNDNAWVSPLAGRTSVIRALPEAVLMNAFQISRDQAQKLKYNREETFLLSSSRSSQRRAAA</sequence>
<dbReference type="InterPro" id="IPR006045">
    <property type="entry name" value="Cupin_1"/>
</dbReference>
<dbReference type="InterPro" id="IPR014710">
    <property type="entry name" value="RmlC-like_jellyroll"/>
</dbReference>
<proteinExistence type="evidence at transcript level"/>
<dbReference type="GO" id="GO:0034214">
    <property type="term" value="P:protein hexamerization"/>
    <property type="evidence" value="ECO:0007669"/>
    <property type="project" value="UniProtKB-ARBA"/>
</dbReference>
<name>A1E0V5_FICPW</name>
<evidence type="ECO:0000259" key="10">
    <source>
        <dbReference type="SMART" id="SM00835"/>
    </source>
</evidence>
<dbReference type="PRINTS" id="PR00439">
    <property type="entry name" value="11SGLOBULIN"/>
</dbReference>
<dbReference type="Gene3D" id="2.60.120.10">
    <property type="entry name" value="Jelly Rolls"/>
    <property type="match status" value="2"/>
</dbReference>
<dbReference type="InterPro" id="IPR050253">
    <property type="entry name" value="Seed_Storage-Functional"/>
</dbReference>
<keyword evidence="3" id="KW-0758">Storage protein</keyword>
<reference evidence="11" key="1">
    <citation type="submission" date="2006-10" db="EMBL/GenBank/DDBJ databases">
        <authorList>
            <person name="Chou W.-M."/>
            <person name="Tzen J.T.C."/>
        </authorList>
    </citation>
    <scope>NUCLEOTIDE SEQUENCE</scope>
</reference>
<feature type="domain" description="Cupin type-1" evidence="10">
    <location>
        <begin position="335"/>
        <end position="484"/>
    </location>
</feature>
<dbReference type="AlphaFoldDB" id="A1E0V5"/>
<evidence type="ECO:0000256" key="6">
    <source>
        <dbReference type="ARBA" id="ARBA00062468"/>
    </source>
</evidence>
<feature type="compositionally biased region" description="Low complexity" evidence="8">
    <location>
        <begin position="206"/>
        <end position="216"/>
    </location>
</feature>
<feature type="chain" id="PRO_5002634670" description="11S seed storage protein" evidence="9">
    <location>
        <begin position="23"/>
        <end position="508"/>
    </location>
</feature>
<dbReference type="SMART" id="SM00835">
    <property type="entry name" value="Cupin_1"/>
    <property type="match status" value="2"/>
</dbReference>
<evidence type="ECO:0000256" key="1">
    <source>
        <dbReference type="ARBA" id="ARBA00007178"/>
    </source>
</evidence>
<keyword evidence="4" id="KW-0708">Seed storage protein</keyword>
<dbReference type="Pfam" id="PF00190">
    <property type="entry name" value="Cupin_1"/>
    <property type="match status" value="2"/>
</dbReference>
<accession>A1E0V5</accession>
<comment type="subunit">
    <text evidence="6">Hexamer of two trimers; each subunit is composed of an acidic and a basic chain derived from a single precursor and linked by a disulfide bond.</text>
</comment>
<dbReference type="FunFam" id="2.60.120.10:FF:000073">
    <property type="entry name" value="Glycinin G1"/>
    <property type="match status" value="1"/>
</dbReference>
<dbReference type="CDD" id="cd02243">
    <property type="entry name" value="cupin_11S_legumin_C"/>
    <property type="match status" value="1"/>
</dbReference>
<evidence type="ECO:0000313" key="11">
    <source>
        <dbReference type="EMBL" id="ABK80752.1"/>
    </source>
</evidence>
<dbReference type="PANTHER" id="PTHR31189:SF35">
    <property type="entry name" value="12S SEED STORAGE PROTEIN CRB"/>
    <property type="match status" value="1"/>
</dbReference>
<dbReference type="GO" id="GO:0045735">
    <property type="term" value="F:nutrient reservoir activity"/>
    <property type="evidence" value="ECO:0007669"/>
    <property type="project" value="UniProtKB-KW"/>
</dbReference>
<reference evidence="11" key="2">
    <citation type="journal article" date="2008" name="Biosci. Biotechnol. Biochem.">
        <title>Gene families encoding 11S globulin and 2S albumin isoforms of jelly fig (Ficus awkeotsang) Achenes.</title>
        <authorList>
            <person name="Chua A.C."/>
            <person name="Hsiao E.S."/>
            <person name="Yang Y.C."/>
            <person name="Lin L.J."/>
            <person name="Chou W.M."/>
            <person name="Tzen J.T."/>
        </authorList>
    </citation>
    <scope>NUCLEOTIDE SEQUENCE</scope>
</reference>
<evidence type="ECO:0000256" key="8">
    <source>
        <dbReference type="SAM" id="MobiDB-lite"/>
    </source>
</evidence>
<organism evidence="11">
    <name type="scientific">Ficus pumila var. awkeotsang</name>
    <name type="common">Jelly fig</name>
    <name type="synonym">Ficus awkeotsang</name>
    <dbReference type="NCBI Taxonomy" id="204231"/>
    <lineage>
        <taxon>Eukaryota</taxon>
        <taxon>Viridiplantae</taxon>
        <taxon>Streptophyta</taxon>
        <taxon>Embryophyta</taxon>
        <taxon>Tracheophyta</taxon>
        <taxon>Spermatophyta</taxon>
        <taxon>Magnoliopsida</taxon>
        <taxon>eudicotyledons</taxon>
        <taxon>Gunneridae</taxon>
        <taxon>Pentapetalae</taxon>
        <taxon>rosids</taxon>
        <taxon>fabids</taxon>
        <taxon>Rosales</taxon>
        <taxon>Moraceae</taxon>
        <taxon>Ficeae</taxon>
        <taxon>Ficus</taxon>
    </lineage>
</organism>
<evidence type="ECO:0000256" key="5">
    <source>
        <dbReference type="ARBA" id="ARBA00023157"/>
    </source>
</evidence>
<evidence type="ECO:0000256" key="9">
    <source>
        <dbReference type="SAM" id="SignalP"/>
    </source>
</evidence>
<dbReference type="SUPFAM" id="SSF51182">
    <property type="entry name" value="RmlC-like cupins"/>
    <property type="match status" value="1"/>
</dbReference>
<evidence type="ECO:0000256" key="7">
    <source>
        <dbReference type="ARBA" id="ARBA00081374"/>
    </source>
</evidence>
<dbReference type="CDD" id="cd02242">
    <property type="entry name" value="cupin_11S_legumin_N"/>
    <property type="match status" value="1"/>
</dbReference>
<dbReference type="GO" id="GO:0043245">
    <property type="term" value="C:extraorganismal space"/>
    <property type="evidence" value="ECO:0007669"/>
    <property type="project" value="UniProtKB-ARBA"/>
</dbReference>
<dbReference type="FunFam" id="2.60.120.10:FF:000124">
    <property type="entry name" value="Glycinin G5"/>
    <property type="match status" value="1"/>
</dbReference>
<dbReference type="GO" id="GO:0048316">
    <property type="term" value="P:seed development"/>
    <property type="evidence" value="ECO:0007669"/>
    <property type="project" value="UniProtKB-ARBA"/>
</dbReference>
<protein>
    <recommendedName>
        <fullName evidence="7">11S seed storage protein</fullName>
    </recommendedName>
</protein>
<keyword evidence="2 9" id="KW-0732">Signal</keyword>
<keyword evidence="5" id="KW-1015">Disulfide bond</keyword>
<dbReference type="InterPro" id="IPR011051">
    <property type="entry name" value="RmlC_Cupin_sf"/>
</dbReference>
<dbReference type="InterPro" id="IPR006044">
    <property type="entry name" value="11S_seedstore_pln"/>
</dbReference>
<comment type="similarity">
    <text evidence="1">Belongs to the 11S seed storage protein (globulins) family.</text>
</comment>
<evidence type="ECO:0000256" key="4">
    <source>
        <dbReference type="ARBA" id="ARBA00023129"/>
    </source>
</evidence>
<dbReference type="PANTHER" id="PTHR31189">
    <property type="entry name" value="OS03G0336100 PROTEIN-RELATED"/>
    <property type="match status" value="1"/>
</dbReference>
<feature type="domain" description="Cupin type-1" evidence="10">
    <location>
        <begin position="46"/>
        <end position="255"/>
    </location>
</feature>
<dbReference type="EMBL" id="EF091695">
    <property type="protein sequence ID" value="ABK80752.1"/>
    <property type="molecule type" value="mRNA"/>
</dbReference>
<feature type="region of interest" description="Disordered" evidence="8">
    <location>
        <begin position="194"/>
        <end position="235"/>
    </location>
</feature>
<feature type="compositionally biased region" description="Basic and acidic residues" evidence="8">
    <location>
        <begin position="284"/>
        <end position="317"/>
    </location>
</feature>
<feature type="region of interest" description="Disordered" evidence="8">
    <location>
        <begin position="282"/>
        <end position="317"/>
    </location>
</feature>